<keyword evidence="3" id="KW-1185">Reference proteome</keyword>
<evidence type="ECO:0000313" key="3">
    <source>
        <dbReference type="Proteomes" id="UP000326331"/>
    </source>
</evidence>
<organism evidence="2 3">
    <name type="scientific">Tepidiforma bonchosmolovskayae</name>
    <dbReference type="NCBI Taxonomy" id="2601677"/>
    <lineage>
        <taxon>Bacteria</taxon>
        <taxon>Bacillati</taxon>
        <taxon>Chloroflexota</taxon>
        <taxon>Tepidiformia</taxon>
        <taxon>Tepidiformales</taxon>
        <taxon>Tepidiformaceae</taxon>
        <taxon>Tepidiforma</taxon>
    </lineage>
</organism>
<accession>A0ABX6C539</accession>
<reference evidence="2 3" key="2">
    <citation type="submission" date="2019-10" db="EMBL/GenBank/DDBJ databases">
        <title>Thermopilla bonchosmolovskayae gen. nov., sp. nov., a moderately thermophilic Chloroflexi bacterium from a Chukotka hot spring (Arctic, Russia), representing a novel classis Thermopillaia, which include previously uncultivated lineage OLB14.</title>
        <authorList>
            <person name="Kochetkova T.V."/>
            <person name="Zayulina K.S."/>
            <person name="Zhigarkov V.S."/>
            <person name="Minaev N.V."/>
            <person name="Novikov A."/>
            <person name="Toshchakov S.V."/>
            <person name="Elcheninov A.G."/>
            <person name="Kublanov I.V."/>
        </authorList>
    </citation>
    <scope>NUCLEOTIDE SEQUENCE [LARGE SCALE GENOMIC DNA]</scope>
    <source>
        <strain evidence="2 3">3753O</strain>
    </source>
</reference>
<gene>
    <name evidence="2" type="ORF">Tbon_12205</name>
</gene>
<protein>
    <submittedName>
        <fullName evidence="2">DUF3293 domain-containing protein</fullName>
    </submittedName>
</protein>
<dbReference type="InterPro" id="IPR021710">
    <property type="entry name" value="DUF3293"/>
</dbReference>
<feature type="region of interest" description="Disordered" evidence="1">
    <location>
        <begin position="18"/>
        <end position="40"/>
    </location>
</feature>
<name>A0ABX6C539_9CHLR</name>
<evidence type="ECO:0000256" key="1">
    <source>
        <dbReference type="SAM" id="MobiDB-lite"/>
    </source>
</evidence>
<dbReference type="Proteomes" id="UP000326331">
    <property type="component" value="Chromosome"/>
</dbReference>
<dbReference type="EMBL" id="CP042829">
    <property type="protein sequence ID" value="QFG04378.1"/>
    <property type="molecule type" value="Genomic_DNA"/>
</dbReference>
<evidence type="ECO:0000313" key="2">
    <source>
        <dbReference type="EMBL" id="QFG04378.1"/>
    </source>
</evidence>
<dbReference type="Pfam" id="PF11697">
    <property type="entry name" value="DUF3293"/>
    <property type="match status" value="1"/>
</dbReference>
<reference evidence="2 3" key="1">
    <citation type="submission" date="2019-08" db="EMBL/GenBank/DDBJ databases">
        <authorList>
            <person name="Toschakov S.V."/>
        </authorList>
    </citation>
    <scope>NUCLEOTIDE SEQUENCE [LARGE SCALE GENOMIC DNA]</scope>
    <source>
        <strain evidence="2 3">3753O</strain>
    </source>
</reference>
<proteinExistence type="predicted"/>
<sequence length="165" mass="18005">MAWSMALRRSGRFRVRMPMGPRESKCRGVSMTGDSTGRAPDPELEAVYGSAVYDVELPGGRVTFRIGEGVPGAPGPFAIITAWNPGHERPPLEVNEARNAALRSAIARRGWTWSAAEGRSPDGTHREPSFAVWDAPLDEVLALAREFGQAAVAWFDGERARLAWC</sequence>